<evidence type="ECO:0000256" key="2">
    <source>
        <dbReference type="ARBA" id="ARBA00022982"/>
    </source>
</evidence>
<feature type="domain" description="Electron transfer flavoprotein alpha/beta-subunit N-terminal" evidence="4">
    <location>
        <begin position="8"/>
        <end position="199"/>
    </location>
</feature>
<feature type="binding site" evidence="3">
    <location>
        <begin position="263"/>
        <end position="267"/>
    </location>
    <ligand>
        <name>FAD</name>
        <dbReference type="ChEBI" id="CHEBI:57692"/>
    </ligand>
</feature>
<dbReference type="GO" id="GO:0009055">
    <property type="term" value="F:electron transfer activity"/>
    <property type="evidence" value="ECO:0007669"/>
    <property type="project" value="InterPro"/>
</dbReference>
<evidence type="ECO:0000313" key="6">
    <source>
        <dbReference type="Proteomes" id="UP000191931"/>
    </source>
</evidence>
<dbReference type="AlphaFoldDB" id="A0A1W1HGB6"/>
<evidence type="ECO:0000313" key="5">
    <source>
        <dbReference type="EMBL" id="SLM31463.1"/>
    </source>
</evidence>
<evidence type="ECO:0000256" key="3">
    <source>
        <dbReference type="PIRSR" id="PIRSR000089-1"/>
    </source>
</evidence>
<dbReference type="PANTHER" id="PTHR43153:SF1">
    <property type="entry name" value="ELECTRON TRANSFER FLAVOPROTEIN SUBUNIT ALPHA, MITOCHONDRIAL"/>
    <property type="match status" value="1"/>
</dbReference>
<accession>A0A1W1HGB6</accession>
<sequence length="335" mass="35903">MPVHMKKTGIIIEFKNGAVKDASYGMIACARNGGGDSLYAFVINEDAQVHKEALEAHGIHNIVDICLPEIGTCKESGSQAGWNPVIWSQAVMEAMQIHGISELFGLTTPMGRELLPRIAAKLDAPLVMDCIEVNCSEGIVQNYLYSGKTLATIKVKGDIRIYGIRPNVIEPAPAPVSASMFTVTYSNAHKNEPDCGKITLLESRPGDNSDGDLLEADVIISGGRGMQNGENFKLLHQCARYLGAKVGASRVAVDLGWVPYSMQVGQTGEKVSPRVYIACGLSGSVQHFAGMKMSGMIIAINNNPNAAIMANCDYFIEGDLFDVIPALTEALSKAK</sequence>
<dbReference type="PIRSF" id="PIRSF000089">
    <property type="entry name" value="Electra_flavoP_a"/>
    <property type="match status" value="1"/>
</dbReference>
<dbReference type="STRING" id="1246637.MTBBW1_340015"/>
<organism evidence="5 6">
    <name type="scientific">Desulfamplus magnetovallimortis</name>
    <dbReference type="NCBI Taxonomy" id="1246637"/>
    <lineage>
        <taxon>Bacteria</taxon>
        <taxon>Pseudomonadati</taxon>
        <taxon>Thermodesulfobacteriota</taxon>
        <taxon>Desulfobacteria</taxon>
        <taxon>Desulfobacterales</taxon>
        <taxon>Desulfobacteraceae</taxon>
        <taxon>Desulfamplus</taxon>
    </lineage>
</organism>
<dbReference type="InterPro" id="IPR001308">
    <property type="entry name" value="ETF_a/FixB"/>
</dbReference>
<dbReference type="InterPro" id="IPR029035">
    <property type="entry name" value="DHS-like_NAD/FAD-binding_dom"/>
</dbReference>
<dbReference type="InterPro" id="IPR014730">
    <property type="entry name" value="ETF_a/b_N"/>
</dbReference>
<keyword evidence="3" id="KW-0285">Flavoprotein</keyword>
<evidence type="ECO:0000256" key="1">
    <source>
        <dbReference type="ARBA" id="ARBA00005817"/>
    </source>
</evidence>
<reference evidence="5 6" key="1">
    <citation type="submission" date="2017-03" db="EMBL/GenBank/DDBJ databases">
        <authorList>
            <person name="Afonso C.L."/>
            <person name="Miller P.J."/>
            <person name="Scott M.A."/>
            <person name="Spackman E."/>
            <person name="Goraichik I."/>
            <person name="Dimitrov K.M."/>
            <person name="Suarez D.L."/>
            <person name="Swayne D.E."/>
        </authorList>
    </citation>
    <scope>NUCLEOTIDE SEQUENCE [LARGE SCALE GENOMIC DNA]</scope>
    <source>
        <strain evidence="5">PRJEB14757</strain>
    </source>
</reference>
<feature type="binding site" evidence="3">
    <location>
        <begin position="280"/>
        <end position="287"/>
    </location>
    <ligand>
        <name>FAD</name>
        <dbReference type="ChEBI" id="CHEBI:57692"/>
    </ligand>
</feature>
<dbReference type="PANTHER" id="PTHR43153">
    <property type="entry name" value="ELECTRON TRANSFER FLAVOPROTEIN ALPHA"/>
    <property type="match status" value="1"/>
</dbReference>
<dbReference type="GO" id="GO:0050660">
    <property type="term" value="F:flavin adenine dinucleotide binding"/>
    <property type="evidence" value="ECO:0007669"/>
    <property type="project" value="InterPro"/>
</dbReference>
<dbReference type="Gene3D" id="3.40.50.620">
    <property type="entry name" value="HUPs"/>
    <property type="match status" value="1"/>
</dbReference>
<keyword evidence="2" id="KW-0249">Electron transport</keyword>
<dbReference type="SUPFAM" id="SSF52402">
    <property type="entry name" value="Adenine nucleotide alpha hydrolases-like"/>
    <property type="match status" value="1"/>
</dbReference>
<evidence type="ECO:0000259" key="4">
    <source>
        <dbReference type="SMART" id="SM00893"/>
    </source>
</evidence>
<feature type="binding site" evidence="3">
    <location>
        <position position="301"/>
    </location>
    <ligand>
        <name>FAD</name>
        <dbReference type="ChEBI" id="CHEBI:57692"/>
    </ligand>
</feature>
<dbReference type="SMART" id="SM00893">
    <property type="entry name" value="ETF"/>
    <property type="match status" value="1"/>
</dbReference>
<feature type="binding site" evidence="3">
    <location>
        <position position="224"/>
    </location>
    <ligand>
        <name>FAD</name>
        <dbReference type="ChEBI" id="CHEBI:57692"/>
    </ligand>
</feature>
<dbReference type="InterPro" id="IPR014729">
    <property type="entry name" value="Rossmann-like_a/b/a_fold"/>
</dbReference>
<comment type="similarity">
    <text evidence="1">Belongs to the ETF alpha-subunit/FixB family.</text>
</comment>
<dbReference type="Pfam" id="PF01012">
    <property type="entry name" value="ETF"/>
    <property type="match status" value="1"/>
</dbReference>
<name>A0A1W1HGB6_9BACT</name>
<feature type="binding site" evidence="3">
    <location>
        <begin position="249"/>
        <end position="250"/>
    </location>
    <ligand>
        <name>FAD</name>
        <dbReference type="ChEBI" id="CHEBI:57692"/>
    </ligand>
</feature>
<dbReference type="Gene3D" id="3.40.50.1220">
    <property type="entry name" value="TPP-binding domain"/>
    <property type="match status" value="1"/>
</dbReference>
<dbReference type="Pfam" id="PF00766">
    <property type="entry name" value="ETF_alpha"/>
    <property type="match status" value="1"/>
</dbReference>
<dbReference type="InterPro" id="IPR014731">
    <property type="entry name" value="ETF_asu_C"/>
</dbReference>
<keyword evidence="3" id="KW-0274">FAD</keyword>
<keyword evidence="2" id="KW-0813">Transport</keyword>
<keyword evidence="6" id="KW-1185">Reference proteome</keyword>
<protein>
    <submittedName>
        <fullName evidence="5">Putative Electron transfer flavoprotein subunit alpha, mitochondrial</fullName>
    </submittedName>
</protein>
<dbReference type="EMBL" id="FWEV01000268">
    <property type="protein sequence ID" value="SLM31463.1"/>
    <property type="molecule type" value="Genomic_DNA"/>
</dbReference>
<comment type="cofactor">
    <cofactor evidence="3">
        <name>FAD</name>
        <dbReference type="ChEBI" id="CHEBI:57692"/>
    </cofactor>
    <text evidence="3">Binds 1 FAD per dimer.</text>
</comment>
<dbReference type="SUPFAM" id="SSF52467">
    <property type="entry name" value="DHS-like NAD/FAD-binding domain"/>
    <property type="match status" value="1"/>
</dbReference>
<dbReference type="Proteomes" id="UP000191931">
    <property type="component" value="Unassembled WGS sequence"/>
</dbReference>
<gene>
    <name evidence="5" type="ORF">MTBBW1_340015</name>
</gene>
<dbReference type="GO" id="GO:0033539">
    <property type="term" value="P:fatty acid beta-oxidation using acyl-CoA dehydrogenase"/>
    <property type="evidence" value="ECO:0007669"/>
    <property type="project" value="TreeGrafter"/>
</dbReference>
<proteinExistence type="inferred from homology"/>